<feature type="transmembrane region" description="Helical" evidence="7">
    <location>
        <begin position="447"/>
        <end position="468"/>
    </location>
</feature>
<accession>A0ABT2T890</accession>
<feature type="transmembrane region" description="Helical" evidence="7">
    <location>
        <begin position="803"/>
        <end position="823"/>
    </location>
</feature>
<keyword evidence="5 7" id="KW-0472">Membrane</keyword>
<reference evidence="9 10" key="1">
    <citation type="journal article" date="2021" name="ISME Commun">
        <title>Automated analysis of genomic sequences facilitates high-throughput and comprehensive description of bacteria.</title>
        <authorList>
            <person name="Hitch T.C.A."/>
        </authorList>
    </citation>
    <scope>NUCLEOTIDE SEQUENCE [LARGE SCALE GENOMIC DNA]</scope>
    <source>
        <strain evidence="9 10">H2_18</strain>
    </source>
</reference>
<evidence type="ECO:0000256" key="3">
    <source>
        <dbReference type="ARBA" id="ARBA00022692"/>
    </source>
</evidence>
<keyword evidence="10" id="KW-1185">Reference proteome</keyword>
<gene>
    <name evidence="9" type="ORF">OCV51_02145</name>
</gene>
<dbReference type="InterPro" id="IPR050250">
    <property type="entry name" value="Macrolide_Exporter_MacB"/>
</dbReference>
<comment type="similarity">
    <text evidence="6">Belongs to the ABC-4 integral membrane protein family.</text>
</comment>
<evidence type="ECO:0000313" key="9">
    <source>
        <dbReference type="EMBL" id="MCU6746468.1"/>
    </source>
</evidence>
<keyword evidence="4 7" id="KW-1133">Transmembrane helix</keyword>
<evidence type="ECO:0000256" key="2">
    <source>
        <dbReference type="ARBA" id="ARBA00022475"/>
    </source>
</evidence>
<comment type="subcellular location">
    <subcellularLocation>
        <location evidence="1">Cell membrane</location>
        <topology evidence="1">Multi-pass membrane protein</topology>
    </subcellularLocation>
</comment>
<proteinExistence type="inferred from homology"/>
<dbReference type="EMBL" id="JAOQJX010000002">
    <property type="protein sequence ID" value="MCU6746468.1"/>
    <property type="molecule type" value="Genomic_DNA"/>
</dbReference>
<dbReference type="Pfam" id="PF02687">
    <property type="entry name" value="FtsX"/>
    <property type="match status" value="2"/>
</dbReference>
<evidence type="ECO:0000313" key="10">
    <source>
        <dbReference type="Proteomes" id="UP001652394"/>
    </source>
</evidence>
<name>A0ABT2T890_9FIRM</name>
<keyword evidence="3 7" id="KW-0812">Transmembrane</keyword>
<dbReference type="Proteomes" id="UP001652394">
    <property type="component" value="Unassembled WGS sequence"/>
</dbReference>
<organism evidence="9 10">
    <name type="scientific">Faecalicatena acetigenes</name>
    <dbReference type="NCBI Taxonomy" id="2981790"/>
    <lineage>
        <taxon>Bacteria</taxon>
        <taxon>Bacillati</taxon>
        <taxon>Bacillota</taxon>
        <taxon>Clostridia</taxon>
        <taxon>Lachnospirales</taxon>
        <taxon>Lachnospiraceae</taxon>
        <taxon>Faecalicatena</taxon>
    </lineage>
</organism>
<feature type="domain" description="ABC3 transporter permease C-terminal" evidence="8">
    <location>
        <begin position="267"/>
        <end position="406"/>
    </location>
</feature>
<feature type="transmembrane region" description="Helical" evidence="7">
    <location>
        <begin position="315"/>
        <end position="338"/>
    </location>
</feature>
<sequence length="887" mass="100536">MLKLAWKYMRYYKSQTFAILASILLTASLLSGISSLIYSSQKSDLANSKTIYGDWHYYIETDKKLFDSVESDEKGKGYTLEQCGKMEIRDVVAEEFMICFIHADETYRQMAHRDLVEGTFPEKENEIAADGFVLSNLGFSGNLGDSLRIGEKEYIVTGVLKSEWAASSSEMEVFVSDAFRGRGSQTFLYLRFNEDEKLYKQLDAFLKEHKLPSEIAVGNDEVTQYLGGEAPRSIYEIVKTGLKNEEGKFTYIVLSLQSDYNLAYNGMVFLLCLFSLFVVYSVFNISVSKRISAYGILQTLGISEAQIGGTLLLELWMLFFIGYPLGCFLGNGLISLVYQKLSNVFGGKGIGGVETGLSVTDHTLAEGVNTAKFFVSMDAMVFGFLFLLISLALVAFIVVRSLRKHSLRAVVNEDTSFTKRRKIYALRNVNMANVVVRKFMFANKRKVIGIILSLSIGGCIFLCTTYMVENLKVHAELSLISDDGLGSEYRISLKSNSLKDTIPEAVADKIKNMSETSDVSATKYTMGDLQFSENEFLAEEVWRDYFRNQNQEPYFIERYDGICNQQEDGKYRIKYNVYGYDEALIEQLQDFILEGEIQPETMKNNNQVIVTANMDGQGNYYFYGKKPGDTITLRVPKTENYTDELLKFQSGEENYIEKEFEIAAIVSRPLAQEKDFLNTGVWKNAQSVIMTGEQMEENFGIMDYSFINASPADGTNAENVSNQLLQVIRDVPKAVLQEYTSAIETQKDYLKQQQIFFSGIAVILLVISLFHIVNSMNHTILARRREYGIIRAMGITDSGFYKMILQTGVLYGLLADVFIYLLYNRVLRRVMNYYMAHVLQFLHLTSNVPNLVLNGIMVLNVMIAVVAVMIPAWKMGRENIISEIRKE</sequence>
<dbReference type="PANTHER" id="PTHR30572:SF4">
    <property type="entry name" value="ABC TRANSPORTER PERMEASE YTRF"/>
    <property type="match status" value="1"/>
</dbReference>
<evidence type="ECO:0000256" key="6">
    <source>
        <dbReference type="ARBA" id="ARBA00038076"/>
    </source>
</evidence>
<feature type="transmembrane region" description="Helical" evidence="7">
    <location>
        <begin position="379"/>
        <end position="399"/>
    </location>
</feature>
<comment type="caution">
    <text evidence="9">The sequence shown here is derived from an EMBL/GenBank/DDBJ whole genome shotgun (WGS) entry which is preliminary data.</text>
</comment>
<dbReference type="RefSeq" id="WP_059068641.1">
    <property type="nucleotide sequence ID" value="NZ_JAOQJX010000002.1"/>
</dbReference>
<feature type="transmembrane region" description="Helical" evidence="7">
    <location>
        <begin position="755"/>
        <end position="782"/>
    </location>
</feature>
<evidence type="ECO:0000256" key="4">
    <source>
        <dbReference type="ARBA" id="ARBA00022989"/>
    </source>
</evidence>
<protein>
    <submittedName>
        <fullName evidence="9">FtsX-like permease family protein</fullName>
    </submittedName>
</protein>
<evidence type="ECO:0000256" key="1">
    <source>
        <dbReference type="ARBA" id="ARBA00004651"/>
    </source>
</evidence>
<evidence type="ECO:0000256" key="5">
    <source>
        <dbReference type="ARBA" id="ARBA00023136"/>
    </source>
</evidence>
<feature type="domain" description="ABC3 transporter permease C-terminal" evidence="8">
    <location>
        <begin position="760"/>
        <end position="879"/>
    </location>
</feature>
<keyword evidence="2" id="KW-1003">Cell membrane</keyword>
<dbReference type="InterPro" id="IPR003838">
    <property type="entry name" value="ABC3_permease_C"/>
</dbReference>
<feature type="transmembrane region" description="Helical" evidence="7">
    <location>
        <begin position="851"/>
        <end position="873"/>
    </location>
</feature>
<dbReference type="PANTHER" id="PTHR30572">
    <property type="entry name" value="MEMBRANE COMPONENT OF TRANSPORTER-RELATED"/>
    <property type="match status" value="1"/>
</dbReference>
<feature type="transmembrane region" description="Helical" evidence="7">
    <location>
        <begin position="262"/>
        <end position="283"/>
    </location>
</feature>
<evidence type="ECO:0000256" key="7">
    <source>
        <dbReference type="SAM" id="Phobius"/>
    </source>
</evidence>
<evidence type="ECO:0000259" key="8">
    <source>
        <dbReference type="Pfam" id="PF02687"/>
    </source>
</evidence>